<dbReference type="PRINTS" id="PR01356">
    <property type="entry name" value="GFGPROTEIN"/>
</dbReference>
<dbReference type="AlphaFoldDB" id="A0ABD3R0G3"/>
<feature type="domain" description="Nudix hydrolase" evidence="4">
    <location>
        <begin position="200"/>
        <end position="334"/>
    </location>
</feature>
<dbReference type="InterPro" id="IPR000086">
    <property type="entry name" value="NUDIX_hydrolase_dom"/>
</dbReference>
<protein>
    <recommendedName>
        <fullName evidence="4">Nudix hydrolase domain-containing protein</fullName>
    </recommendedName>
</protein>
<dbReference type="Pfam" id="PF18290">
    <property type="entry name" value="Nudix_hydro"/>
    <property type="match status" value="1"/>
</dbReference>
<dbReference type="InterPro" id="IPR020084">
    <property type="entry name" value="NUDIX_hydrolase_CS"/>
</dbReference>
<dbReference type="Proteomes" id="UP001516023">
    <property type="component" value="Unassembled WGS sequence"/>
</dbReference>
<dbReference type="PROSITE" id="PS51462">
    <property type="entry name" value="NUDIX"/>
    <property type="match status" value="1"/>
</dbReference>
<dbReference type="PROSITE" id="PS00893">
    <property type="entry name" value="NUDIX_BOX"/>
    <property type="match status" value="1"/>
</dbReference>
<evidence type="ECO:0000313" key="6">
    <source>
        <dbReference type="Proteomes" id="UP001516023"/>
    </source>
</evidence>
<evidence type="ECO:0000313" key="5">
    <source>
        <dbReference type="EMBL" id="KAL3805326.1"/>
    </source>
</evidence>
<dbReference type="GO" id="GO:0016787">
    <property type="term" value="F:hydrolase activity"/>
    <property type="evidence" value="ECO:0007669"/>
    <property type="project" value="UniProtKB-KW"/>
</dbReference>
<dbReference type="InterPro" id="IPR020476">
    <property type="entry name" value="Nudix_hydrolase"/>
</dbReference>
<comment type="similarity">
    <text evidence="1 3">Belongs to the Nudix hydrolase family.</text>
</comment>
<reference evidence="5 6" key="1">
    <citation type="journal article" date="2020" name="G3 (Bethesda)">
        <title>Improved Reference Genome for Cyclotella cryptica CCMP332, a Model for Cell Wall Morphogenesis, Salinity Adaptation, and Lipid Production in Diatoms (Bacillariophyta).</title>
        <authorList>
            <person name="Roberts W.R."/>
            <person name="Downey K.M."/>
            <person name="Ruck E.C."/>
            <person name="Traller J.C."/>
            <person name="Alverson A.J."/>
        </authorList>
    </citation>
    <scope>NUCLEOTIDE SEQUENCE [LARGE SCALE GENOMIC DNA]</scope>
    <source>
        <strain evidence="5 6">CCMP332</strain>
    </source>
</reference>
<dbReference type="Pfam" id="PF00293">
    <property type="entry name" value="NUDIX"/>
    <property type="match status" value="1"/>
</dbReference>
<organism evidence="5 6">
    <name type="scientific">Cyclotella cryptica</name>
    <dbReference type="NCBI Taxonomy" id="29204"/>
    <lineage>
        <taxon>Eukaryota</taxon>
        <taxon>Sar</taxon>
        <taxon>Stramenopiles</taxon>
        <taxon>Ochrophyta</taxon>
        <taxon>Bacillariophyta</taxon>
        <taxon>Coscinodiscophyceae</taxon>
        <taxon>Thalassiosirophycidae</taxon>
        <taxon>Stephanodiscales</taxon>
        <taxon>Stephanodiscaceae</taxon>
        <taxon>Cyclotella</taxon>
    </lineage>
</organism>
<keyword evidence="2 3" id="KW-0378">Hydrolase</keyword>
<accession>A0ABD3R0G3</accession>
<evidence type="ECO:0000256" key="1">
    <source>
        <dbReference type="ARBA" id="ARBA00005582"/>
    </source>
</evidence>
<dbReference type="PRINTS" id="PR00502">
    <property type="entry name" value="NUDIXFAMILY"/>
</dbReference>
<name>A0ABD3R0G3_9STRA</name>
<comment type="caution">
    <text evidence="5">The sequence shown here is derived from an EMBL/GenBank/DDBJ whole genome shotgun (WGS) entry which is preliminary data.</text>
</comment>
<evidence type="ECO:0000256" key="3">
    <source>
        <dbReference type="RuleBase" id="RU003476"/>
    </source>
</evidence>
<keyword evidence="6" id="KW-1185">Reference proteome</keyword>
<evidence type="ECO:0000259" key="4">
    <source>
        <dbReference type="PROSITE" id="PS51462"/>
    </source>
</evidence>
<dbReference type="PANTHER" id="PTHR13994">
    <property type="entry name" value="NUDIX HYDROLASE RELATED"/>
    <property type="match status" value="1"/>
</dbReference>
<gene>
    <name evidence="5" type="ORF">HJC23_009033</name>
</gene>
<dbReference type="InterPro" id="IPR003293">
    <property type="entry name" value="Nudix_hydrolase6-like"/>
</dbReference>
<evidence type="ECO:0000256" key="2">
    <source>
        <dbReference type="ARBA" id="ARBA00022801"/>
    </source>
</evidence>
<dbReference type="EMBL" id="JABMIG020000003">
    <property type="protein sequence ID" value="KAL3805326.1"/>
    <property type="molecule type" value="Genomic_DNA"/>
</dbReference>
<proteinExistence type="inferred from homology"/>
<dbReference type="InterPro" id="IPR015797">
    <property type="entry name" value="NUDIX_hydrolase-like_dom_sf"/>
</dbReference>
<dbReference type="SUPFAM" id="SSF55811">
    <property type="entry name" value="Nudix"/>
    <property type="match status" value="1"/>
</dbReference>
<dbReference type="PANTHER" id="PTHR13994:SF13">
    <property type="entry name" value="FI03680P"/>
    <property type="match status" value="1"/>
</dbReference>
<dbReference type="InterPro" id="IPR040618">
    <property type="entry name" value="Pre-Nudix"/>
</dbReference>
<dbReference type="Gene3D" id="3.40.630.30">
    <property type="match status" value="1"/>
</dbReference>
<dbReference type="CDD" id="cd04670">
    <property type="entry name" value="NUDIX_ASFGF2_Nudt6"/>
    <property type="match status" value="1"/>
</dbReference>
<dbReference type="Gene3D" id="3.90.79.10">
    <property type="entry name" value="Nucleoside Triphosphate Pyrophosphohydrolase"/>
    <property type="match status" value="1"/>
</dbReference>
<sequence>MLNIPKNQSCIKSSVFMFTVFMSISWGRRAILCCGQKTTSFLHPAARFGSGLPHRLATKVHRRQSVPFYTKQSLLFSSTAPNHVSKKKEVDQNYDFDRILPFDKHSHNSIKIAVPQNEQADPSEDLFDSETFLSKLEATVATAKQLHKTAIWITVPITRAGLMEHAHKCGFTFHHAEGNTATLSKWLSEDEESRIPTFATHQVGVGAVVINRETEEILCVREKRNNYRPWKMPGGLAELGEELDIAVIREVYEETGIQCRFLSVLGVRHTHGLQFGRSDLYFVCRLEPVTDESGKVAQPVPQEGEIEAAAWIPLDEYRDMVNNPDSNIGHPMMRHIMKIVDQGDWDKFDIQRTVVSSVVPGRKGSPVYHAPIHSDSN</sequence>